<keyword evidence="3" id="KW-0268">Exocytosis</keyword>
<dbReference type="Proteomes" id="UP001346149">
    <property type="component" value="Unassembled WGS sequence"/>
</dbReference>
<keyword evidence="2 3" id="KW-0813">Transport</keyword>
<dbReference type="PANTHER" id="PTHR12542:SF142">
    <property type="entry name" value="EXOCYST SUBUNIT EXO70 FAMILY PROTEIN"/>
    <property type="match status" value="1"/>
</dbReference>
<comment type="similarity">
    <text evidence="1 3">Belongs to the EXO70 family.</text>
</comment>
<dbReference type="GO" id="GO:0006887">
    <property type="term" value="P:exocytosis"/>
    <property type="evidence" value="ECO:0007669"/>
    <property type="project" value="UniProtKB-KW"/>
</dbReference>
<comment type="caution">
    <text evidence="5">The sequence shown here is derived from an EMBL/GenBank/DDBJ whole genome shotgun (WGS) entry which is preliminary data.</text>
</comment>
<sequence>MATSGGSSGAAGGGHGDDRVLATAQQILKSLNTPKEVRDDMLLIFSSFDNRLSNITDLVKDGDPEDRFQSAEQIIQRWDSDARASRRTLAWEDSPDEAAQYLSAIDEILRLYENLSVEDDKDRGLIERADSAIQLAMSLLEDEFRHILIRNTVPLDAERLHGSIRRVSLSFAANEGEIDDELDSFGEVDNDSSGCFHERGLSLGDDLCVDLINPDAVTELREIVERMIRSGYERECVQAYTSVRREALDECLVILGAEKLSIEEVQKMGWPDLNETMKKWIQAVKITVRVLLSGEKKLCDQIFDEADWIKEACFNDTAKGCLIQLLNFGEAVAIGVRSSEKLFRILDMYDALVGVMDDLQAMISDDFVCIEAKGVLDALGEAAKGTFEEFEKAVGNETSRRPMQGGEIHPLTRYVMNYIKLLADYSTTLNLLLGSIEDELQNLQHKDDKLQIESMPPISQRLMLLLSCLESNLEEKSKLYEDPGMQYVFLMNNIWYMVQKVKDSELAKLLGDHWVRKRRGQVRQYARSYLRTSWAKALSFLKDEGIGGSSSNASRVALKERFKNFNACFEDIYRIQTAWKVPDTQLQDELRISISEMVIPAYRSFLGRFRNRLESGRDSGKYIKYTPEDLENYVSDLFVGVPNVLHHLRRKSS</sequence>
<dbReference type="SUPFAM" id="SSF74788">
    <property type="entry name" value="Cullin repeat-like"/>
    <property type="match status" value="1"/>
</dbReference>
<keyword evidence="6" id="KW-1185">Reference proteome</keyword>
<evidence type="ECO:0000259" key="4">
    <source>
        <dbReference type="Pfam" id="PF03081"/>
    </source>
</evidence>
<dbReference type="AlphaFoldDB" id="A0AAN7LJ99"/>
<keyword evidence="3" id="KW-0653">Protein transport</keyword>
<dbReference type="FunFam" id="1.20.1280.170:FF:000003">
    <property type="entry name" value="Exocyst subunit Exo70 family protein"/>
    <property type="match status" value="1"/>
</dbReference>
<protein>
    <recommendedName>
        <fullName evidence="3">Exocyst subunit Exo70 family protein</fullName>
    </recommendedName>
</protein>
<dbReference type="EMBL" id="JAXQNO010000016">
    <property type="protein sequence ID" value="KAK4782170.1"/>
    <property type="molecule type" value="Genomic_DNA"/>
</dbReference>
<evidence type="ECO:0000256" key="3">
    <source>
        <dbReference type="RuleBase" id="RU365026"/>
    </source>
</evidence>
<feature type="domain" description="Exocyst complex subunit Exo70 C-terminal" evidence="4">
    <location>
        <begin position="278"/>
        <end position="636"/>
    </location>
</feature>
<reference evidence="5 6" key="1">
    <citation type="journal article" date="2023" name="Hortic Res">
        <title>Pangenome of water caltrop reveals structural variations and asymmetric subgenome divergence after allopolyploidization.</title>
        <authorList>
            <person name="Zhang X."/>
            <person name="Chen Y."/>
            <person name="Wang L."/>
            <person name="Yuan Y."/>
            <person name="Fang M."/>
            <person name="Shi L."/>
            <person name="Lu R."/>
            <person name="Comes H.P."/>
            <person name="Ma Y."/>
            <person name="Chen Y."/>
            <person name="Huang G."/>
            <person name="Zhou Y."/>
            <person name="Zheng Z."/>
            <person name="Qiu Y."/>
        </authorList>
    </citation>
    <scope>NUCLEOTIDE SEQUENCE [LARGE SCALE GENOMIC DNA]</scope>
    <source>
        <strain evidence="5">F231</strain>
    </source>
</reference>
<proteinExistence type="inferred from homology"/>
<dbReference type="InterPro" id="IPR046364">
    <property type="entry name" value="Exo70_C"/>
</dbReference>
<organism evidence="5 6">
    <name type="scientific">Trapa natans</name>
    <name type="common">Water chestnut</name>
    <dbReference type="NCBI Taxonomy" id="22666"/>
    <lineage>
        <taxon>Eukaryota</taxon>
        <taxon>Viridiplantae</taxon>
        <taxon>Streptophyta</taxon>
        <taxon>Embryophyta</taxon>
        <taxon>Tracheophyta</taxon>
        <taxon>Spermatophyta</taxon>
        <taxon>Magnoliopsida</taxon>
        <taxon>eudicotyledons</taxon>
        <taxon>Gunneridae</taxon>
        <taxon>Pentapetalae</taxon>
        <taxon>rosids</taxon>
        <taxon>malvids</taxon>
        <taxon>Myrtales</taxon>
        <taxon>Lythraceae</taxon>
        <taxon>Trapa</taxon>
    </lineage>
</organism>
<dbReference type="InterPro" id="IPR004140">
    <property type="entry name" value="Exo70"/>
</dbReference>
<evidence type="ECO:0000256" key="1">
    <source>
        <dbReference type="ARBA" id="ARBA00006756"/>
    </source>
</evidence>
<gene>
    <name evidence="5" type="ORF">SAY86_016272</name>
</gene>
<evidence type="ECO:0000313" key="5">
    <source>
        <dbReference type="EMBL" id="KAK4782170.1"/>
    </source>
</evidence>
<evidence type="ECO:0000313" key="6">
    <source>
        <dbReference type="Proteomes" id="UP001346149"/>
    </source>
</evidence>
<dbReference type="PANTHER" id="PTHR12542">
    <property type="entry name" value="EXOCYST COMPLEX PROTEIN EXO70"/>
    <property type="match status" value="1"/>
</dbReference>
<name>A0AAN7LJ99_TRANT</name>
<dbReference type="Gene3D" id="1.20.1280.170">
    <property type="entry name" value="Exocyst complex component Exo70"/>
    <property type="match status" value="1"/>
</dbReference>
<dbReference type="GO" id="GO:0005546">
    <property type="term" value="F:phosphatidylinositol-4,5-bisphosphate binding"/>
    <property type="evidence" value="ECO:0007669"/>
    <property type="project" value="InterPro"/>
</dbReference>
<evidence type="ECO:0000256" key="2">
    <source>
        <dbReference type="ARBA" id="ARBA00022448"/>
    </source>
</evidence>
<accession>A0AAN7LJ99</accession>
<dbReference type="Pfam" id="PF03081">
    <property type="entry name" value="Exo70_C"/>
    <property type="match status" value="1"/>
</dbReference>
<comment type="function">
    <text evidence="3">Component of the exocyst complex.</text>
</comment>
<dbReference type="GO" id="GO:0015031">
    <property type="term" value="P:protein transport"/>
    <property type="evidence" value="ECO:0007669"/>
    <property type="project" value="UniProtKB-KW"/>
</dbReference>
<dbReference type="GO" id="GO:0000145">
    <property type="term" value="C:exocyst"/>
    <property type="evidence" value="ECO:0007669"/>
    <property type="project" value="InterPro"/>
</dbReference>
<dbReference type="InterPro" id="IPR016159">
    <property type="entry name" value="Cullin_repeat-like_dom_sf"/>
</dbReference>
<dbReference type="Pfam" id="PF20669">
    <property type="entry name" value="Exo70_N"/>
    <property type="match status" value="1"/>
</dbReference>